<keyword evidence="2" id="KW-0805">Transcription regulation</keyword>
<evidence type="ECO:0000313" key="7">
    <source>
        <dbReference type="EMBL" id="KAE8350312.1"/>
    </source>
</evidence>
<proteinExistence type="predicted"/>
<dbReference type="GO" id="GO:0009893">
    <property type="term" value="P:positive regulation of metabolic process"/>
    <property type="evidence" value="ECO:0007669"/>
    <property type="project" value="UniProtKB-ARBA"/>
</dbReference>
<dbReference type="EMBL" id="ML739233">
    <property type="protein sequence ID" value="KAE8350312.1"/>
    <property type="molecule type" value="Genomic_DNA"/>
</dbReference>
<organism evidence="7 8">
    <name type="scientific">Aspergillus coremiiformis</name>
    <dbReference type="NCBI Taxonomy" id="138285"/>
    <lineage>
        <taxon>Eukaryota</taxon>
        <taxon>Fungi</taxon>
        <taxon>Dikarya</taxon>
        <taxon>Ascomycota</taxon>
        <taxon>Pezizomycotina</taxon>
        <taxon>Eurotiomycetes</taxon>
        <taxon>Eurotiomycetidae</taxon>
        <taxon>Eurotiales</taxon>
        <taxon>Aspergillaceae</taxon>
        <taxon>Aspergillus</taxon>
        <taxon>Aspergillus subgen. Circumdati</taxon>
    </lineage>
</organism>
<evidence type="ECO:0000256" key="3">
    <source>
        <dbReference type="ARBA" id="ARBA00023125"/>
    </source>
</evidence>
<keyword evidence="5" id="KW-0539">Nucleus</keyword>
<dbReference type="PANTHER" id="PTHR37534">
    <property type="entry name" value="TRANSCRIPTIONAL ACTIVATOR PROTEIN UGA3"/>
    <property type="match status" value="1"/>
</dbReference>
<keyword evidence="4" id="KW-0804">Transcription</keyword>
<evidence type="ECO:0000259" key="6">
    <source>
        <dbReference type="PROSITE" id="PS50048"/>
    </source>
</evidence>
<dbReference type="Pfam" id="PF11951">
    <property type="entry name" value="Fungal_trans_2"/>
    <property type="match status" value="1"/>
</dbReference>
<evidence type="ECO:0000256" key="5">
    <source>
        <dbReference type="ARBA" id="ARBA00023242"/>
    </source>
</evidence>
<name>A0A5N6YY58_9EURO</name>
<dbReference type="CDD" id="cd00067">
    <property type="entry name" value="GAL4"/>
    <property type="match status" value="1"/>
</dbReference>
<dbReference type="Proteomes" id="UP000327118">
    <property type="component" value="Unassembled WGS sequence"/>
</dbReference>
<dbReference type="InterPro" id="IPR001138">
    <property type="entry name" value="Zn2Cys6_DnaBD"/>
</dbReference>
<comment type="subcellular location">
    <subcellularLocation>
        <location evidence="1">Nucleus</location>
    </subcellularLocation>
</comment>
<dbReference type="InterPro" id="IPR021858">
    <property type="entry name" value="Fun_TF"/>
</dbReference>
<dbReference type="SUPFAM" id="SSF57701">
    <property type="entry name" value="Zn2/Cys6 DNA-binding domain"/>
    <property type="match status" value="1"/>
</dbReference>
<dbReference type="OrthoDB" id="3477330at2759"/>
<dbReference type="AlphaFoldDB" id="A0A5N6YY58"/>
<dbReference type="Gene3D" id="4.10.240.10">
    <property type="entry name" value="Zn(2)-C6 fungal-type DNA-binding domain"/>
    <property type="match status" value="1"/>
</dbReference>
<protein>
    <submittedName>
        <fullName evidence="7">Fungal-specific transcription factor domain-containing protein</fullName>
    </submittedName>
</protein>
<dbReference type="GO" id="GO:0005634">
    <property type="term" value="C:nucleus"/>
    <property type="evidence" value="ECO:0007669"/>
    <property type="project" value="UniProtKB-SubCell"/>
</dbReference>
<dbReference type="GO" id="GO:0003677">
    <property type="term" value="F:DNA binding"/>
    <property type="evidence" value="ECO:0007669"/>
    <property type="project" value="UniProtKB-KW"/>
</dbReference>
<dbReference type="Pfam" id="PF00172">
    <property type="entry name" value="Zn_clus"/>
    <property type="match status" value="1"/>
</dbReference>
<dbReference type="GO" id="GO:0000981">
    <property type="term" value="F:DNA-binding transcription factor activity, RNA polymerase II-specific"/>
    <property type="evidence" value="ECO:0007669"/>
    <property type="project" value="InterPro"/>
</dbReference>
<sequence length="557" mass="63021">MPTRTRRSITKTKTFAGCWTCRRRKVKCDNHRPRCYRCGESCEGYDVDLYWMDDGNERPCTVKRKAMFIYDPRIPVNCDLEEIDEMLCELDGLVEDVGTGVVGAFSAFTVDREKSVDIHCKRDGPETSECQSLVAIGSSCEISMYPDVDDAELMDNYLHVVADLLQPIRHTQNPYRSIYVPRAMEAGLVVGATGSALHGGRALFHALLAVSAFHLHRNRPHIPRYERLGRLHRFKAVECLQRSLAGGENTKDHDTTMAAMLSMVSIDLMEGGMTDFWIHLKGCDTLRLSMQSDRLRYPGDVQLLTNCSFMSLLSQSTNPYITPEPWSGVQFVSIEDMLRISPFHPDNHTLEFTYGTTATLAGYMHLSVALCQHLHYYEIHQLRLPPSLEQACAALDRALTTWSIGDEPLSSVPDGDYETLSLITCHILAFHAALVIYFYSLTRRSPSASVLRHYGKICVSNLLAAEALKLSHGSQGGWNTMAPIVWPGFIASCEAEPEERPLWRAWWTGVQRYCIGSIRTLWEVVQEVWKEERGPEHDGPRWIDVLRRRGRRVMSGG</sequence>
<dbReference type="GO" id="GO:0008270">
    <property type="term" value="F:zinc ion binding"/>
    <property type="evidence" value="ECO:0007669"/>
    <property type="project" value="InterPro"/>
</dbReference>
<keyword evidence="8" id="KW-1185">Reference proteome</keyword>
<dbReference type="SMART" id="SM00066">
    <property type="entry name" value="GAL4"/>
    <property type="match status" value="1"/>
</dbReference>
<gene>
    <name evidence="7" type="ORF">BDV28DRAFT_139351</name>
</gene>
<evidence type="ECO:0000256" key="2">
    <source>
        <dbReference type="ARBA" id="ARBA00023015"/>
    </source>
</evidence>
<accession>A0A5N6YY58</accession>
<evidence type="ECO:0000256" key="4">
    <source>
        <dbReference type="ARBA" id="ARBA00023163"/>
    </source>
</evidence>
<dbReference type="PANTHER" id="PTHR37534:SF46">
    <property type="entry name" value="ZN(II)2CYS6 TRANSCRIPTION FACTOR (EUROFUNG)"/>
    <property type="match status" value="1"/>
</dbReference>
<feature type="domain" description="Zn(2)-C6 fungal-type" evidence="6">
    <location>
        <begin position="17"/>
        <end position="38"/>
    </location>
</feature>
<reference evidence="8" key="1">
    <citation type="submission" date="2019-04" db="EMBL/GenBank/DDBJ databases">
        <title>Friends and foes A comparative genomics studyof 23 Aspergillus species from section Flavi.</title>
        <authorList>
            <consortium name="DOE Joint Genome Institute"/>
            <person name="Kjaerbolling I."/>
            <person name="Vesth T."/>
            <person name="Frisvad J.C."/>
            <person name="Nybo J.L."/>
            <person name="Theobald S."/>
            <person name="Kildgaard S."/>
            <person name="Isbrandt T."/>
            <person name="Kuo A."/>
            <person name="Sato A."/>
            <person name="Lyhne E.K."/>
            <person name="Kogle M.E."/>
            <person name="Wiebenga A."/>
            <person name="Kun R.S."/>
            <person name="Lubbers R.J."/>
            <person name="Makela M.R."/>
            <person name="Barry K."/>
            <person name="Chovatia M."/>
            <person name="Clum A."/>
            <person name="Daum C."/>
            <person name="Haridas S."/>
            <person name="He G."/>
            <person name="LaButti K."/>
            <person name="Lipzen A."/>
            <person name="Mondo S."/>
            <person name="Riley R."/>
            <person name="Salamov A."/>
            <person name="Simmons B.A."/>
            <person name="Magnuson J.K."/>
            <person name="Henrissat B."/>
            <person name="Mortensen U.H."/>
            <person name="Larsen T.O."/>
            <person name="Devries R.P."/>
            <person name="Grigoriev I.V."/>
            <person name="Machida M."/>
            <person name="Baker S.E."/>
            <person name="Andersen M.R."/>
        </authorList>
    </citation>
    <scope>NUCLEOTIDE SEQUENCE [LARGE SCALE GENOMIC DNA]</scope>
    <source>
        <strain evidence="8">CBS 553.77</strain>
    </source>
</reference>
<dbReference type="InterPro" id="IPR036864">
    <property type="entry name" value="Zn2-C6_fun-type_DNA-bd_sf"/>
</dbReference>
<evidence type="ECO:0000256" key="1">
    <source>
        <dbReference type="ARBA" id="ARBA00004123"/>
    </source>
</evidence>
<keyword evidence="3" id="KW-0238">DNA-binding</keyword>
<dbReference type="PROSITE" id="PS50048">
    <property type="entry name" value="ZN2_CY6_FUNGAL_2"/>
    <property type="match status" value="1"/>
</dbReference>
<evidence type="ECO:0000313" key="8">
    <source>
        <dbReference type="Proteomes" id="UP000327118"/>
    </source>
</evidence>